<reference evidence="1 2" key="1">
    <citation type="journal article" date="2019" name="Sci. Rep.">
        <title>A high-quality genome of Eragrostis curvula grass provides insights into Poaceae evolution and supports new strategies to enhance forage quality.</title>
        <authorList>
            <person name="Carballo J."/>
            <person name="Santos B.A.C.M."/>
            <person name="Zappacosta D."/>
            <person name="Garbus I."/>
            <person name="Selva J.P."/>
            <person name="Gallo C.A."/>
            <person name="Diaz A."/>
            <person name="Albertini E."/>
            <person name="Caccamo M."/>
            <person name="Echenique V."/>
        </authorList>
    </citation>
    <scope>NUCLEOTIDE SEQUENCE [LARGE SCALE GENOMIC DNA]</scope>
    <source>
        <strain evidence="2">cv. Victoria</strain>
        <tissue evidence="1">Leaf</tissue>
    </source>
</reference>
<proteinExistence type="predicted"/>
<evidence type="ECO:0000313" key="2">
    <source>
        <dbReference type="Proteomes" id="UP000324897"/>
    </source>
</evidence>
<name>A0A5J9ST08_9POAL</name>
<feature type="non-terminal residue" evidence="1">
    <location>
        <position position="1"/>
    </location>
</feature>
<dbReference type="EMBL" id="RWGY01000360">
    <property type="protein sequence ID" value="TVU02129.1"/>
    <property type="molecule type" value="Genomic_DNA"/>
</dbReference>
<dbReference type="AlphaFoldDB" id="A0A5J9ST08"/>
<dbReference type="Proteomes" id="UP000324897">
    <property type="component" value="Unassembled WGS sequence"/>
</dbReference>
<sequence length="114" mass="12274">MLEIGIGLRSGGAEASKLLILIPPSERMPRRFTPGVRAVSGRPVPGGSPVPRRTPAPPWLGPWIGVRIIALIAAPGNNSMVPYVPSTLRESSILCRVCLLVRKYVIIAGYRCFS</sequence>
<evidence type="ECO:0000313" key="1">
    <source>
        <dbReference type="EMBL" id="TVU02129.1"/>
    </source>
</evidence>
<keyword evidence="2" id="KW-1185">Reference proteome</keyword>
<dbReference type="Gramene" id="TVU02129">
    <property type="protein sequence ID" value="TVU02129"/>
    <property type="gene ID" value="EJB05_52396"/>
</dbReference>
<gene>
    <name evidence="1" type="ORF">EJB05_52396</name>
</gene>
<comment type="caution">
    <text evidence="1">The sequence shown here is derived from an EMBL/GenBank/DDBJ whole genome shotgun (WGS) entry which is preliminary data.</text>
</comment>
<protein>
    <submittedName>
        <fullName evidence="1">Uncharacterized protein</fullName>
    </submittedName>
</protein>
<accession>A0A5J9ST08</accession>
<organism evidence="1 2">
    <name type="scientific">Eragrostis curvula</name>
    <name type="common">weeping love grass</name>
    <dbReference type="NCBI Taxonomy" id="38414"/>
    <lineage>
        <taxon>Eukaryota</taxon>
        <taxon>Viridiplantae</taxon>
        <taxon>Streptophyta</taxon>
        <taxon>Embryophyta</taxon>
        <taxon>Tracheophyta</taxon>
        <taxon>Spermatophyta</taxon>
        <taxon>Magnoliopsida</taxon>
        <taxon>Liliopsida</taxon>
        <taxon>Poales</taxon>
        <taxon>Poaceae</taxon>
        <taxon>PACMAD clade</taxon>
        <taxon>Chloridoideae</taxon>
        <taxon>Eragrostideae</taxon>
        <taxon>Eragrostidinae</taxon>
        <taxon>Eragrostis</taxon>
    </lineage>
</organism>